<protein>
    <submittedName>
        <fullName evidence="9">Peptide MFS transporter</fullName>
    </submittedName>
</protein>
<feature type="transmembrane region" description="Helical" evidence="7">
    <location>
        <begin position="154"/>
        <end position="173"/>
    </location>
</feature>
<evidence type="ECO:0000256" key="7">
    <source>
        <dbReference type="SAM" id="Phobius"/>
    </source>
</evidence>
<feature type="transmembrane region" description="Helical" evidence="7">
    <location>
        <begin position="75"/>
        <end position="101"/>
    </location>
</feature>
<name>A0A4U1BEX6_9GAMM</name>
<keyword evidence="5 7" id="KW-1133">Transmembrane helix</keyword>
<dbReference type="GO" id="GO:0022857">
    <property type="term" value="F:transmembrane transporter activity"/>
    <property type="evidence" value="ECO:0007669"/>
    <property type="project" value="InterPro"/>
</dbReference>
<dbReference type="PROSITE" id="PS50850">
    <property type="entry name" value="MFS"/>
    <property type="match status" value="1"/>
</dbReference>
<evidence type="ECO:0000256" key="1">
    <source>
        <dbReference type="ARBA" id="ARBA00004651"/>
    </source>
</evidence>
<evidence type="ECO:0000313" key="9">
    <source>
        <dbReference type="EMBL" id="TKB49631.1"/>
    </source>
</evidence>
<dbReference type="EMBL" id="SWCJ01000026">
    <property type="protein sequence ID" value="TKB49631.1"/>
    <property type="molecule type" value="Genomic_DNA"/>
</dbReference>
<comment type="subcellular location">
    <subcellularLocation>
        <location evidence="1">Cell membrane</location>
        <topology evidence="1">Multi-pass membrane protein</topology>
    </subcellularLocation>
</comment>
<dbReference type="OrthoDB" id="8481178at2"/>
<keyword evidence="4 7" id="KW-0812">Transmembrane</keyword>
<comment type="caution">
    <text evidence="9">The sequence shown here is derived from an EMBL/GenBank/DDBJ whole genome shotgun (WGS) entry which is preliminary data.</text>
</comment>
<evidence type="ECO:0000256" key="4">
    <source>
        <dbReference type="ARBA" id="ARBA00022692"/>
    </source>
</evidence>
<dbReference type="Pfam" id="PF07690">
    <property type="entry name" value="MFS_1"/>
    <property type="match status" value="1"/>
</dbReference>
<dbReference type="PANTHER" id="PTHR23517:SF2">
    <property type="entry name" value="MULTIDRUG RESISTANCE PROTEIN MDTH"/>
    <property type="match status" value="1"/>
</dbReference>
<dbReference type="PANTHER" id="PTHR23517">
    <property type="entry name" value="RESISTANCE PROTEIN MDTM, PUTATIVE-RELATED-RELATED"/>
    <property type="match status" value="1"/>
</dbReference>
<feature type="transmembrane region" description="Helical" evidence="7">
    <location>
        <begin position="301"/>
        <end position="319"/>
    </location>
</feature>
<organism evidence="9 10">
    <name type="scientific">Ferrimonas aestuarii</name>
    <dbReference type="NCBI Taxonomy" id="2569539"/>
    <lineage>
        <taxon>Bacteria</taxon>
        <taxon>Pseudomonadati</taxon>
        <taxon>Pseudomonadota</taxon>
        <taxon>Gammaproteobacteria</taxon>
        <taxon>Alteromonadales</taxon>
        <taxon>Ferrimonadaceae</taxon>
        <taxon>Ferrimonas</taxon>
    </lineage>
</organism>
<keyword evidence="10" id="KW-1185">Reference proteome</keyword>
<keyword evidence="3" id="KW-1003">Cell membrane</keyword>
<evidence type="ECO:0000256" key="6">
    <source>
        <dbReference type="ARBA" id="ARBA00023136"/>
    </source>
</evidence>
<evidence type="ECO:0000313" key="10">
    <source>
        <dbReference type="Proteomes" id="UP000305675"/>
    </source>
</evidence>
<sequence>MEIVERLAYYGVKATAGIYASDPVSKGGLGISMTDYGIIMFIFALTQTTVPIVTGGLSDRLGYKETIALSTVIKIAAYLIMAFFPTFLGFTLGAMTLAFGTGIFKPGIQGTMVKAVPRESSTMAWGIFYQLVNIGGFLGPLVAVQLRQLSWDHLFFACAAIISLNFLFLLMYTEPDKEERLARKQAVKEGKIEQQALWRESIREIKKPLVLGYMFAFSGFWFMFNAMFDVLPVHIKEWVDTSIIVTDIFGPGGTQNPFLIGLMGLNHEGTRVMPDFMMSINSVMIATCCFLVAAATAKYRIMSSMLAGAIFCTAAMLLVGFTPGAWFMIVAIVVFSLGEMLLSPKKGEFMGNIAPSDKKAMYLGFVMLPQGIGWTLEGFIAPWLYDMFASKDRFSREYLSQLGMDGDAVAAIPQGEAFDRLMAFTGDSASALTQTLYNANNIGMAWYIIATVGAISAVGIYIYAKMVFRIQKAAN</sequence>
<dbReference type="InterPro" id="IPR020846">
    <property type="entry name" value="MFS_dom"/>
</dbReference>
<feature type="transmembrane region" description="Helical" evidence="7">
    <location>
        <begin position="362"/>
        <end position="385"/>
    </location>
</feature>
<feature type="transmembrane region" description="Helical" evidence="7">
    <location>
        <begin position="444"/>
        <end position="464"/>
    </location>
</feature>
<evidence type="ECO:0000256" key="3">
    <source>
        <dbReference type="ARBA" id="ARBA00022475"/>
    </source>
</evidence>
<reference evidence="9 10" key="1">
    <citation type="submission" date="2019-04" db="EMBL/GenBank/DDBJ databases">
        <authorList>
            <person name="Hwang J.C."/>
        </authorList>
    </citation>
    <scope>NUCLEOTIDE SEQUENCE [LARGE SCALE GENOMIC DNA]</scope>
    <source>
        <strain evidence="9 10">IMCC35002</strain>
    </source>
</reference>
<accession>A0A4U1BEX6</accession>
<dbReference type="Proteomes" id="UP000305675">
    <property type="component" value="Unassembled WGS sequence"/>
</dbReference>
<keyword evidence="2" id="KW-0813">Transport</keyword>
<keyword evidence="6 7" id="KW-0472">Membrane</keyword>
<gene>
    <name evidence="9" type="ORF">FCL42_20460</name>
</gene>
<feature type="transmembrane region" description="Helical" evidence="7">
    <location>
        <begin position="122"/>
        <end position="142"/>
    </location>
</feature>
<evidence type="ECO:0000256" key="5">
    <source>
        <dbReference type="ARBA" id="ARBA00022989"/>
    </source>
</evidence>
<proteinExistence type="predicted"/>
<feature type="transmembrane region" description="Helical" evidence="7">
    <location>
        <begin position="325"/>
        <end position="342"/>
    </location>
</feature>
<dbReference type="Gene3D" id="1.20.1250.20">
    <property type="entry name" value="MFS general substrate transporter like domains"/>
    <property type="match status" value="1"/>
</dbReference>
<evidence type="ECO:0000256" key="2">
    <source>
        <dbReference type="ARBA" id="ARBA00022448"/>
    </source>
</evidence>
<dbReference type="InterPro" id="IPR050171">
    <property type="entry name" value="MFS_Transporters"/>
</dbReference>
<dbReference type="InterPro" id="IPR036259">
    <property type="entry name" value="MFS_trans_sf"/>
</dbReference>
<feature type="transmembrane region" description="Helical" evidence="7">
    <location>
        <begin position="209"/>
        <end position="228"/>
    </location>
</feature>
<dbReference type="AlphaFoldDB" id="A0A4U1BEX6"/>
<dbReference type="GO" id="GO:0005886">
    <property type="term" value="C:plasma membrane"/>
    <property type="evidence" value="ECO:0007669"/>
    <property type="project" value="UniProtKB-SubCell"/>
</dbReference>
<feature type="domain" description="Major facilitator superfamily (MFS) profile" evidence="8">
    <location>
        <begin position="1"/>
        <end position="468"/>
    </location>
</feature>
<feature type="transmembrane region" description="Helical" evidence="7">
    <location>
        <begin position="36"/>
        <end position="55"/>
    </location>
</feature>
<dbReference type="SUPFAM" id="SSF103473">
    <property type="entry name" value="MFS general substrate transporter"/>
    <property type="match status" value="1"/>
</dbReference>
<dbReference type="InterPro" id="IPR011701">
    <property type="entry name" value="MFS"/>
</dbReference>
<feature type="transmembrane region" description="Helical" evidence="7">
    <location>
        <begin position="276"/>
        <end position="294"/>
    </location>
</feature>
<evidence type="ECO:0000259" key="8">
    <source>
        <dbReference type="PROSITE" id="PS50850"/>
    </source>
</evidence>